<dbReference type="AlphaFoldDB" id="A0A0X8JPJ1"/>
<comment type="similarity">
    <text evidence="1">Belongs to the glycosyltransferase 2 family. WaaE/KdtX subfamily.</text>
</comment>
<dbReference type="GO" id="GO:0016740">
    <property type="term" value="F:transferase activity"/>
    <property type="evidence" value="ECO:0007669"/>
    <property type="project" value="UniProtKB-KW"/>
</dbReference>
<protein>
    <submittedName>
        <fullName evidence="3">Glycosyl transferase family 2</fullName>
    </submittedName>
</protein>
<accession>A0A0X8JPJ1</accession>
<dbReference type="STRING" id="888061.AXF15_05190"/>
<gene>
    <name evidence="3" type="ORF">AXF15_05190</name>
</gene>
<dbReference type="InterPro" id="IPR029044">
    <property type="entry name" value="Nucleotide-diphossugar_trans"/>
</dbReference>
<dbReference type="CDD" id="cd02511">
    <property type="entry name" value="Beta4Glucosyltransferase"/>
    <property type="match status" value="1"/>
</dbReference>
<dbReference type="PANTHER" id="PTHR43630">
    <property type="entry name" value="POLY-BETA-1,6-N-ACETYL-D-GLUCOSAMINE SYNTHASE"/>
    <property type="match status" value="1"/>
</dbReference>
<dbReference type="Proteomes" id="UP000063964">
    <property type="component" value="Chromosome"/>
</dbReference>
<dbReference type="KEGG" id="doa:AXF15_05190"/>
<reference evidence="4" key="1">
    <citation type="submission" date="2016-02" db="EMBL/GenBank/DDBJ databases">
        <authorList>
            <person name="Holder M.E."/>
            <person name="Ajami N.J."/>
            <person name="Petrosino J.F."/>
        </authorList>
    </citation>
    <scope>NUCLEOTIDE SEQUENCE [LARGE SCALE GENOMIC DNA]</scope>
    <source>
        <strain evidence="4">DSM 12838</strain>
    </source>
</reference>
<dbReference type="SUPFAM" id="SSF53448">
    <property type="entry name" value="Nucleotide-diphospho-sugar transferases"/>
    <property type="match status" value="1"/>
</dbReference>
<dbReference type="InterPro" id="IPR001173">
    <property type="entry name" value="Glyco_trans_2-like"/>
</dbReference>
<name>A0A0X8JPJ1_9BACT</name>
<keyword evidence="3" id="KW-0808">Transferase</keyword>
<dbReference type="OrthoDB" id="9815923at2"/>
<dbReference type="EMBL" id="CP014230">
    <property type="protein sequence ID" value="AMD92565.1"/>
    <property type="molecule type" value="Genomic_DNA"/>
</dbReference>
<dbReference type="Pfam" id="PF00535">
    <property type="entry name" value="Glycos_transf_2"/>
    <property type="match status" value="1"/>
</dbReference>
<evidence type="ECO:0000259" key="2">
    <source>
        <dbReference type="Pfam" id="PF00535"/>
    </source>
</evidence>
<sequence>MSEEWKRPATGLVLTLNGAGRLEACLKSLNFCQELLVVDSGSTDETVKIAEACGARVLVNRWEGPARQFAFAFRHVSTPWVVSLDQDEALSPELRASIMAALADPGECGAFLCPRASFYFDRFLRHSGWYPDLLPRVFRPADTDVHVSGPHYGFRPRGKTMRLAGDIMHYPYENMRQHVEKMNYYTQVAAEEMYGCGKCSGLGAAFGHGLARFLKIYIFRRGFLDGRAGFALAVNSFFYAFQKYARLAEMRATPKSSCRKKQ</sequence>
<evidence type="ECO:0000256" key="1">
    <source>
        <dbReference type="ARBA" id="ARBA00038494"/>
    </source>
</evidence>
<feature type="domain" description="Glycosyltransferase 2-like" evidence="2">
    <location>
        <begin position="13"/>
        <end position="131"/>
    </location>
</feature>
<dbReference type="PANTHER" id="PTHR43630:SF2">
    <property type="entry name" value="GLYCOSYLTRANSFERASE"/>
    <property type="match status" value="1"/>
</dbReference>
<evidence type="ECO:0000313" key="3">
    <source>
        <dbReference type="EMBL" id="AMD92565.1"/>
    </source>
</evidence>
<dbReference type="Gene3D" id="3.90.550.10">
    <property type="entry name" value="Spore Coat Polysaccharide Biosynthesis Protein SpsA, Chain A"/>
    <property type="match status" value="1"/>
</dbReference>
<proteinExistence type="inferred from homology"/>
<dbReference type="RefSeq" id="WP_066604272.1">
    <property type="nucleotide sequence ID" value="NZ_CP014230.1"/>
</dbReference>
<evidence type="ECO:0000313" key="4">
    <source>
        <dbReference type="Proteomes" id="UP000063964"/>
    </source>
</evidence>
<organism evidence="3 4">
    <name type="scientific">Desulfomicrobium orale DSM 12838</name>
    <dbReference type="NCBI Taxonomy" id="888061"/>
    <lineage>
        <taxon>Bacteria</taxon>
        <taxon>Pseudomonadati</taxon>
        <taxon>Thermodesulfobacteriota</taxon>
        <taxon>Desulfovibrionia</taxon>
        <taxon>Desulfovibrionales</taxon>
        <taxon>Desulfomicrobiaceae</taxon>
        <taxon>Desulfomicrobium</taxon>
    </lineage>
</organism>
<keyword evidence="4" id="KW-1185">Reference proteome</keyword>